<gene>
    <name evidence="2" type="ORF">GCM10009854_34450</name>
</gene>
<evidence type="ECO:0000256" key="1">
    <source>
        <dbReference type="SAM" id="MobiDB-lite"/>
    </source>
</evidence>
<protein>
    <submittedName>
        <fullName evidence="2">Uncharacterized protein</fullName>
    </submittedName>
</protein>
<evidence type="ECO:0000313" key="3">
    <source>
        <dbReference type="Proteomes" id="UP001501218"/>
    </source>
</evidence>
<reference evidence="3" key="1">
    <citation type="journal article" date="2019" name="Int. J. Syst. Evol. Microbiol.">
        <title>The Global Catalogue of Microorganisms (GCM) 10K type strain sequencing project: providing services to taxonomists for standard genome sequencing and annotation.</title>
        <authorList>
            <consortium name="The Broad Institute Genomics Platform"/>
            <consortium name="The Broad Institute Genome Sequencing Center for Infectious Disease"/>
            <person name="Wu L."/>
            <person name="Ma J."/>
        </authorList>
    </citation>
    <scope>NUCLEOTIDE SEQUENCE [LARGE SCALE GENOMIC DNA]</scope>
    <source>
        <strain evidence="3">JCM 16221</strain>
    </source>
</reference>
<proteinExistence type="predicted"/>
<accession>A0ABP5TID5</accession>
<dbReference type="Proteomes" id="UP001501218">
    <property type="component" value="Unassembled WGS sequence"/>
</dbReference>
<feature type="region of interest" description="Disordered" evidence="1">
    <location>
        <begin position="1"/>
        <end position="60"/>
    </location>
</feature>
<feature type="compositionally biased region" description="Basic and acidic residues" evidence="1">
    <location>
        <begin position="37"/>
        <end position="48"/>
    </location>
</feature>
<evidence type="ECO:0000313" key="2">
    <source>
        <dbReference type="EMBL" id="GAA2353519.1"/>
    </source>
</evidence>
<dbReference type="EMBL" id="BAAARA010000010">
    <property type="protein sequence ID" value="GAA2353519.1"/>
    <property type="molecule type" value="Genomic_DNA"/>
</dbReference>
<organism evidence="2 3">
    <name type="scientific">Saccharopolyspora halophila</name>
    <dbReference type="NCBI Taxonomy" id="405551"/>
    <lineage>
        <taxon>Bacteria</taxon>
        <taxon>Bacillati</taxon>
        <taxon>Actinomycetota</taxon>
        <taxon>Actinomycetes</taxon>
        <taxon>Pseudonocardiales</taxon>
        <taxon>Pseudonocardiaceae</taxon>
        <taxon>Saccharopolyspora</taxon>
    </lineage>
</organism>
<sequence>MRAVACGVLNIDPNTQPPSTEPATAVKHNLNTPTADSPDKPNHLKTLENETPNSSEFRCH</sequence>
<comment type="caution">
    <text evidence="2">The sequence shown here is derived from an EMBL/GenBank/DDBJ whole genome shotgun (WGS) entry which is preliminary data.</text>
</comment>
<keyword evidence="3" id="KW-1185">Reference proteome</keyword>
<name>A0ABP5TID5_9PSEU</name>
<feature type="compositionally biased region" description="Polar residues" evidence="1">
    <location>
        <begin position="49"/>
        <end position="60"/>
    </location>
</feature>